<evidence type="ECO:0008006" key="8">
    <source>
        <dbReference type="Google" id="ProtNLM"/>
    </source>
</evidence>
<dbReference type="GO" id="GO:0006897">
    <property type="term" value="P:endocytosis"/>
    <property type="evidence" value="ECO:0007669"/>
    <property type="project" value="TreeGrafter"/>
</dbReference>
<dbReference type="GO" id="GO:0003924">
    <property type="term" value="F:GTPase activity"/>
    <property type="evidence" value="ECO:0007669"/>
    <property type="project" value="InterPro"/>
</dbReference>
<organism evidence="6 7">
    <name type="scientific">Antrodiella citrinella</name>
    <dbReference type="NCBI Taxonomy" id="2447956"/>
    <lineage>
        <taxon>Eukaryota</taxon>
        <taxon>Fungi</taxon>
        <taxon>Dikarya</taxon>
        <taxon>Basidiomycota</taxon>
        <taxon>Agaricomycotina</taxon>
        <taxon>Agaricomycetes</taxon>
        <taxon>Polyporales</taxon>
        <taxon>Steccherinaceae</taxon>
        <taxon>Antrodiella</taxon>
    </lineage>
</organism>
<name>A0A4S4N9Y7_9APHY</name>
<evidence type="ECO:0000256" key="1">
    <source>
        <dbReference type="ARBA" id="ARBA00022741"/>
    </source>
</evidence>
<dbReference type="GO" id="GO:0048312">
    <property type="term" value="P:intracellular distribution of mitochondria"/>
    <property type="evidence" value="ECO:0007669"/>
    <property type="project" value="TreeGrafter"/>
</dbReference>
<dbReference type="InterPro" id="IPR000375">
    <property type="entry name" value="Dynamin_stalk"/>
</dbReference>
<feature type="domain" description="Dynamin-type G" evidence="5">
    <location>
        <begin position="35"/>
        <end position="343"/>
    </location>
</feature>
<dbReference type="InterPro" id="IPR020850">
    <property type="entry name" value="GED_dom"/>
</dbReference>
<dbReference type="PRINTS" id="PR00195">
    <property type="entry name" value="DYNAMIN"/>
</dbReference>
<proteinExistence type="predicted"/>
<dbReference type="Pfam" id="PF02212">
    <property type="entry name" value="GED"/>
    <property type="match status" value="1"/>
</dbReference>
<dbReference type="PANTHER" id="PTHR11566:SF21">
    <property type="entry name" value="DYNAMIN RELATED PROTEIN 1, ISOFORM A"/>
    <property type="match status" value="1"/>
</dbReference>
<evidence type="ECO:0000313" key="6">
    <source>
        <dbReference type="EMBL" id="THH32770.1"/>
    </source>
</evidence>
<dbReference type="GO" id="GO:0016020">
    <property type="term" value="C:membrane"/>
    <property type="evidence" value="ECO:0007669"/>
    <property type="project" value="TreeGrafter"/>
</dbReference>
<protein>
    <recommendedName>
        <fullName evidence="8">GED domain-containing protein</fullName>
    </recommendedName>
</protein>
<feature type="region of interest" description="Disordered" evidence="3">
    <location>
        <begin position="639"/>
        <end position="670"/>
    </location>
</feature>
<dbReference type="GO" id="GO:0016559">
    <property type="term" value="P:peroxisome fission"/>
    <property type="evidence" value="ECO:0007669"/>
    <property type="project" value="TreeGrafter"/>
</dbReference>
<evidence type="ECO:0000259" key="4">
    <source>
        <dbReference type="PROSITE" id="PS51388"/>
    </source>
</evidence>
<dbReference type="PANTHER" id="PTHR11566">
    <property type="entry name" value="DYNAMIN"/>
    <property type="match status" value="1"/>
</dbReference>
<feature type="region of interest" description="Disordered" evidence="3">
    <location>
        <begin position="691"/>
        <end position="738"/>
    </location>
</feature>
<dbReference type="Gene3D" id="1.20.120.1240">
    <property type="entry name" value="Dynamin, middle domain"/>
    <property type="match status" value="2"/>
</dbReference>
<dbReference type="CDD" id="cd08771">
    <property type="entry name" value="DLP_1"/>
    <property type="match status" value="1"/>
</dbReference>
<dbReference type="GO" id="GO:0005739">
    <property type="term" value="C:mitochondrion"/>
    <property type="evidence" value="ECO:0007669"/>
    <property type="project" value="TreeGrafter"/>
</dbReference>
<keyword evidence="1" id="KW-0547">Nucleotide-binding</keyword>
<dbReference type="InterPro" id="IPR001401">
    <property type="entry name" value="Dynamin_GTPase"/>
</dbReference>
<dbReference type="SMART" id="SM00053">
    <property type="entry name" value="DYNc"/>
    <property type="match status" value="1"/>
</dbReference>
<dbReference type="PROSITE" id="PS51718">
    <property type="entry name" value="G_DYNAMIN_2"/>
    <property type="match status" value="1"/>
</dbReference>
<comment type="caution">
    <text evidence="6">The sequence shown here is derived from an EMBL/GenBank/DDBJ whole genome shotgun (WGS) entry which is preliminary data.</text>
</comment>
<dbReference type="Gene3D" id="3.40.50.300">
    <property type="entry name" value="P-loop containing nucleotide triphosphate hydrolases"/>
    <property type="match status" value="1"/>
</dbReference>
<dbReference type="Pfam" id="PF01031">
    <property type="entry name" value="Dynamin_M"/>
    <property type="match status" value="1"/>
</dbReference>
<dbReference type="GO" id="GO:0005525">
    <property type="term" value="F:GTP binding"/>
    <property type="evidence" value="ECO:0007669"/>
    <property type="project" value="InterPro"/>
</dbReference>
<dbReference type="GO" id="GO:0000266">
    <property type="term" value="P:mitochondrial fission"/>
    <property type="evidence" value="ECO:0007669"/>
    <property type="project" value="TreeGrafter"/>
</dbReference>
<dbReference type="GO" id="GO:0005874">
    <property type="term" value="C:microtubule"/>
    <property type="evidence" value="ECO:0007669"/>
    <property type="project" value="TreeGrafter"/>
</dbReference>
<dbReference type="InterPro" id="IPR027417">
    <property type="entry name" value="P-loop_NTPase"/>
</dbReference>
<dbReference type="OrthoDB" id="5061070at2759"/>
<evidence type="ECO:0000259" key="5">
    <source>
        <dbReference type="PROSITE" id="PS51718"/>
    </source>
</evidence>
<evidence type="ECO:0000256" key="3">
    <source>
        <dbReference type="SAM" id="MobiDB-lite"/>
    </source>
</evidence>
<dbReference type="PROSITE" id="PS51388">
    <property type="entry name" value="GED"/>
    <property type="match status" value="1"/>
</dbReference>
<accession>A0A4S4N9Y7</accession>
<feature type="compositionally biased region" description="Low complexity" evidence="3">
    <location>
        <begin position="642"/>
        <end position="670"/>
    </location>
</feature>
<keyword evidence="2" id="KW-0342">GTP-binding</keyword>
<dbReference type="AlphaFoldDB" id="A0A4S4N9Y7"/>
<dbReference type="SUPFAM" id="SSF52540">
    <property type="entry name" value="P-loop containing nucleoside triphosphate hydrolases"/>
    <property type="match status" value="1"/>
</dbReference>
<reference evidence="6 7" key="1">
    <citation type="submission" date="2019-02" db="EMBL/GenBank/DDBJ databases">
        <title>Genome sequencing of the rare red list fungi Antrodiella citrinella (Flaviporus citrinellus).</title>
        <authorList>
            <person name="Buettner E."/>
            <person name="Kellner H."/>
        </authorList>
    </citation>
    <scope>NUCLEOTIDE SEQUENCE [LARGE SCALE GENOMIC DNA]</scope>
    <source>
        <strain evidence="6 7">DSM 108506</strain>
    </source>
</reference>
<dbReference type="Proteomes" id="UP000308730">
    <property type="component" value="Unassembled WGS sequence"/>
</dbReference>
<sequence>MSEVPLSSVDSGYALRRKQQMSFVTQLRAIGAQADLDLPRIAVIGNQSAGKSSLVEAISGISVPRDAGTCTRCPMECRLSSSSNAWQCQVSIRWEVNSGGFPCDEVREVAFGGVITQKSDVELILRRAQMAILNPTVETEHFVNMSVEEMKSASKKLAMLKFSKNVVCVDLSGPELTDLAFVDLPGIIQNAEAQTVKLVEDLVRSHIKGNCLILVTVPMSDDIENQKAFQIAKQEDPAGRRTIGVMTKPDTLTTGATKARGIWLDVIEGRLFSLQHGYYCTRQPDDDERTRGITSEQARTAEMDFFKKTAPWSTSKMQHQFGTRNLIANLSRLLSNIIGETLPILQNQVDDQLELCNSRLSSLPPAITTDPSSFVLSMITAFCSNVSLLVTGDSQNSELVQYNRQTYDAYKVAIRSTAPRFVPYANKNDATNAMKTAGADEFTETGSEAKQGGQIFLDDIRRHIESSLTRELPNNVPYSAKVALIRKMQTTWEHHSNTCLNAVQTRLEAVVTQLIHARFERYEVLKAKLTRLVLELLRAKHAETWKQVQFLLQCEGTPYTQNEHYLQEKKDKYMARYKDARAGKVAYREESAVKKIKVAVQEQKFGQASQPSSQSQSQLAANPNFFLNNANIFGARPVSQQAAATGPSSGPTSTATSPPPFAFTGRSSSTSAVSTAAPGFAGFGAAANTPGFGTPTGTPGFGAFGTPPTPPATSTPQAVPQPTSQKRPHAQMEPAERSQLENEVLALLARIGYTGATAEDLGKLVPPDVYEKEMDVMAEVRAYFHVAYKRLIDYIPLAIDHAFLFSFSASLQSHLITELVISSEDRCKLYLAEDPQVVHEREELLGRKKRLETVKKELDIFFRP</sequence>
<feature type="domain" description="GED" evidence="4">
    <location>
        <begin position="773"/>
        <end position="864"/>
    </location>
</feature>
<dbReference type="InterPro" id="IPR045063">
    <property type="entry name" value="Dynamin_N"/>
</dbReference>
<dbReference type="Pfam" id="PF00350">
    <property type="entry name" value="Dynamin_N"/>
    <property type="match status" value="1"/>
</dbReference>
<keyword evidence="7" id="KW-1185">Reference proteome</keyword>
<dbReference type="InterPro" id="IPR030381">
    <property type="entry name" value="G_DYNAMIN_dom"/>
</dbReference>
<dbReference type="InterPro" id="IPR003130">
    <property type="entry name" value="GED"/>
</dbReference>
<dbReference type="SMART" id="SM00302">
    <property type="entry name" value="GED"/>
    <property type="match status" value="1"/>
</dbReference>
<dbReference type="GO" id="GO:0008017">
    <property type="term" value="F:microtubule binding"/>
    <property type="evidence" value="ECO:0007669"/>
    <property type="project" value="TreeGrafter"/>
</dbReference>
<dbReference type="EMBL" id="SGPM01000015">
    <property type="protein sequence ID" value="THH32770.1"/>
    <property type="molecule type" value="Genomic_DNA"/>
</dbReference>
<evidence type="ECO:0000313" key="7">
    <source>
        <dbReference type="Proteomes" id="UP000308730"/>
    </source>
</evidence>
<dbReference type="InterPro" id="IPR022812">
    <property type="entry name" value="Dynamin"/>
</dbReference>
<evidence type="ECO:0000256" key="2">
    <source>
        <dbReference type="ARBA" id="ARBA00023134"/>
    </source>
</evidence>
<gene>
    <name evidence="6" type="ORF">EUX98_g1377</name>
</gene>